<evidence type="ECO:0000259" key="16">
    <source>
        <dbReference type="PROSITE" id="PS50109"/>
    </source>
</evidence>
<feature type="domain" description="HAMP" evidence="17">
    <location>
        <begin position="196"/>
        <end position="248"/>
    </location>
</feature>
<gene>
    <name evidence="18" type="ORF">DT065_01675</name>
</gene>
<dbReference type="FunFam" id="3.30.565.10:FF:000006">
    <property type="entry name" value="Sensor histidine kinase WalK"/>
    <property type="match status" value="1"/>
</dbReference>
<dbReference type="InterPro" id="IPR003661">
    <property type="entry name" value="HisK_dim/P_dom"/>
</dbReference>
<keyword evidence="12" id="KW-0902">Two-component regulatory system</keyword>
<comment type="catalytic activity">
    <reaction evidence="1">
        <text>ATP + protein L-histidine = ADP + protein N-phospho-L-histidine.</text>
        <dbReference type="EC" id="2.7.13.3"/>
    </reaction>
</comment>
<dbReference type="InterPro" id="IPR004358">
    <property type="entry name" value="Sig_transdc_His_kin-like_C"/>
</dbReference>
<dbReference type="GO" id="GO:0007234">
    <property type="term" value="P:osmosensory signaling via phosphorelay pathway"/>
    <property type="evidence" value="ECO:0007669"/>
    <property type="project" value="TreeGrafter"/>
</dbReference>
<dbReference type="Proteomes" id="UP000252100">
    <property type="component" value="Chromosome"/>
</dbReference>
<dbReference type="GO" id="GO:0000155">
    <property type="term" value="F:phosphorelay sensor kinase activity"/>
    <property type="evidence" value="ECO:0007669"/>
    <property type="project" value="InterPro"/>
</dbReference>
<keyword evidence="13 15" id="KW-0472">Membrane</keyword>
<dbReference type="PANTHER" id="PTHR42878">
    <property type="entry name" value="TWO-COMPONENT HISTIDINE KINASE"/>
    <property type="match status" value="1"/>
</dbReference>
<evidence type="ECO:0000256" key="13">
    <source>
        <dbReference type="ARBA" id="ARBA00023136"/>
    </source>
</evidence>
<dbReference type="CDD" id="cd00075">
    <property type="entry name" value="HATPase"/>
    <property type="match status" value="1"/>
</dbReference>
<dbReference type="Gene3D" id="6.10.340.10">
    <property type="match status" value="1"/>
</dbReference>
<evidence type="ECO:0000256" key="1">
    <source>
        <dbReference type="ARBA" id="ARBA00000085"/>
    </source>
</evidence>
<dbReference type="SUPFAM" id="SSF158472">
    <property type="entry name" value="HAMP domain-like"/>
    <property type="match status" value="1"/>
</dbReference>
<dbReference type="SUPFAM" id="SSF55785">
    <property type="entry name" value="PYP-like sensor domain (PAS domain)"/>
    <property type="match status" value="1"/>
</dbReference>
<dbReference type="RefSeq" id="WP_114370298.1">
    <property type="nucleotide sequence ID" value="NZ_CP031092.1"/>
</dbReference>
<evidence type="ECO:0000256" key="3">
    <source>
        <dbReference type="ARBA" id="ARBA00012438"/>
    </source>
</evidence>
<proteinExistence type="predicted"/>
<evidence type="ECO:0000256" key="8">
    <source>
        <dbReference type="ARBA" id="ARBA00022741"/>
    </source>
</evidence>
<evidence type="ECO:0000256" key="6">
    <source>
        <dbReference type="ARBA" id="ARBA00022679"/>
    </source>
</evidence>
<dbReference type="SMART" id="SM00091">
    <property type="entry name" value="PAS"/>
    <property type="match status" value="1"/>
</dbReference>
<keyword evidence="7 15" id="KW-0812">Transmembrane</keyword>
<dbReference type="EC" id="2.7.13.3" evidence="3"/>
<feature type="transmembrane region" description="Helical" evidence="15">
    <location>
        <begin position="175"/>
        <end position="194"/>
    </location>
</feature>
<evidence type="ECO:0000256" key="14">
    <source>
        <dbReference type="SAM" id="Coils"/>
    </source>
</evidence>
<evidence type="ECO:0000256" key="4">
    <source>
        <dbReference type="ARBA" id="ARBA00022475"/>
    </source>
</evidence>
<reference evidence="18 19" key="1">
    <citation type="journal article" date="2018" name="J. Microbiol.">
        <title>Salicibibacter kimchii gen. nov., sp. nov., a moderately halophilic and alkalitolerant bacterium in the family Bacillaceae, isolated from kimchi.</title>
        <authorList>
            <person name="Jang J.Y."/>
            <person name="Oh Y.J."/>
            <person name="Lim S.K."/>
            <person name="Park H.K."/>
            <person name="Lee C."/>
            <person name="Kim J.Y."/>
            <person name="Lee M.A."/>
            <person name="Choi H.J."/>
        </authorList>
    </citation>
    <scope>NUCLEOTIDE SEQUENCE [LARGE SCALE GENOMIC DNA]</scope>
    <source>
        <strain evidence="18 19">NKC1-1</strain>
    </source>
</reference>
<dbReference type="SMART" id="SM00388">
    <property type="entry name" value="HisKA"/>
    <property type="match status" value="1"/>
</dbReference>
<dbReference type="KEGG" id="rue:DT065_01675"/>
<dbReference type="Pfam" id="PF00512">
    <property type="entry name" value="HisKA"/>
    <property type="match status" value="1"/>
</dbReference>
<dbReference type="GO" id="GO:0000156">
    <property type="term" value="F:phosphorelay response regulator activity"/>
    <property type="evidence" value="ECO:0007669"/>
    <property type="project" value="TreeGrafter"/>
</dbReference>
<dbReference type="PRINTS" id="PR00344">
    <property type="entry name" value="BCTRLSENSOR"/>
</dbReference>
<dbReference type="SMART" id="SM00387">
    <property type="entry name" value="HATPase_c"/>
    <property type="match status" value="1"/>
</dbReference>
<dbReference type="CDD" id="cd06225">
    <property type="entry name" value="HAMP"/>
    <property type="match status" value="1"/>
</dbReference>
<comment type="subcellular location">
    <subcellularLocation>
        <location evidence="2">Cell membrane</location>
        <topology evidence="2">Multi-pass membrane protein</topology>
    </subcellularLocation>
</comment>
<dbReference type="InterPro" id="IPR035965">
    <property type="entry name" value="PAS-like_dom_sf"/>
</dbReference>
<dbReference type="GO" id="GO:0005524">
    <property type="term" value="F:ATP binding"/>
    <property type="evidence" value="ECO:0007669"/>
    <property type="project" value="UniProtKB-KW"/>
</dbReference>
<keyword evidence="10" id="KW-0067">ATP-binding</keyword>
<feature type="domain" description="Histidine kinase" evidence="16">
    <location>
        <begin position="372"/>
        <end position="590"/>
    </location>
</feature>
<dbReference type="SUPFAM" id="SSF55874">
    <property type="entry name" value="ATPase domain of HSP90 chaperone/DNA topoisomerase II/histidine kinase"/>
    <property type="match status" value="1"/>
</dbReference>
<dbReference type="Gene3D" id="1.10.287.130">
    <property type="match status" value="1"/>
</dbReference>
<dbReference type="CDD" id="cd00130">
    <property type="entry name" value="PAS"/>
    <property type="match status" value="1"/>
</dbReference>
<evidence type="ECO:0000259" key="17">
    <source>
        <dbReference type="PROSITE" id="PS50885"/>
    </source>
</evidence>
<keyword evidence="8" id="KW-0547">Nucleotide-binding</keyword>
<evidence type="ECO:0000256" key="10">
    <source>
        <dbReference type="ARBA" id="ARBA00022840"/>
    </source>
</evidence>
<dbReference type="FunFam" id="1.10.287.130:FF:000001">
    <property type="entry name" value="Two-component sensor histidine kinase"/>
    <property type="match status" value="1"/>
</dbReference>
<dbReference type="Pfam" id="PF00672">
    <property type="entry name" value="HAMP"/>
    <property type="match status" value="1"/>
</dbReference>
<feature type="coiled-coil region" evidence="14">
    <location>
        <begin position="233"/>
        <end position="260"/>
    </location>
</feature>
<dbReference type="AlphaFoldDB" id="A0A345BV69"/>
<dbReference type="InterPro" id="IPR036890">
    <property type="entry name" value="HATPase_C_sf"/>
</dbReference>
<dbReference type="InterPro" id="IPR050351">
    <property type="entry name" value="BphY/WalK/GraS-like"/>
</dbReference>
<keyword evidence="11 15" id="KW-1133">Transmembrane helix</keyword>
<dbReference type="OrthoDB" id="9813151at2"/>
<evidence type="ECO:0000256" key="11">
    <source>
        <dbReference type="ARBA" id="ARBA00022989"/>
    </source>
</evidence>
<keyword evidence="4" id="KW-1003">Cell membrane</keyword>
<sequence>MIWRSVVGKLWLTILLLVTAVLIILVVLLDQFFENMHLNQIEDELRSHNSFIITLMEEDGEALDNMNTVQQLTETSGIQAIIFRNEMPYWNSFQGSEDEIVIPPLQLAEIDEIASALEEEEAITTQLIYEDADEEEMDFIVVAAPFQMTDGADYSLLLYQSLGVMEETTQETRRLIILAGGIGFTLTTFFAFFLSSRVTAPLRKMRQSALEVAKGNFDTPVPMMTRDEIGLLAIAFNRMRRQLNNNYEALNREKEQLSRILSSMVDGVITLNRQGNLLVSNPPADQFLQSHRYEQDGETIGERIPEEIKALFQTVVSTEEDQTTEVYVQGRTFGVLMSPLYHDKFVRGVVAVIRDMTEERQNDKLRKDFIANVSHELRTPIAMLQGYSEAMIDDVAQSREEEKEMSQIIYDESLRMGRLVNELLDMARMESGQLTMLMDRVDLFALSEKVFRKFKPMAEDANVKLYYETFGTDPWVDADADRIEQVMTNLLHNALRHTSHEGSVTLHVIAQEEGIKMEVLDTGAGIPENDIPFVFERFYKGDKARTRDNNKGGTGLGLAIVKNIIDNHGGKLSVQSKIDKGSTFTVFLYR</sequence>
<evidence type="ECO:0000256" key="2">
    <source>
        <dbReference type="ARBA" id="ARBA00004651"/>
    </source>
</evidence>
<dbReference type="SMART" id="SM00304">
    <property type="entry name" value="HAMP"/>
    <property type="match status" value="1"/>
</dbReference>
<evidence type="ECO:0000256" key="12">
    <source>
        <dbReference type="ARBA" id="ARBA00023012"/>
    </source>
</evidence>
<dbReference type="PROSITE" id="PS50885">
    <property type="entry name" value="HAMP"/>
    <property type="match status" value="1"/>
</dbReference>
<dbReference type="InterPro" id="IPR036097">
    <property type="entry name" value="HisK_dim/P_sf"/>
</dbReference>
<dbReference type="EMBL" id="CP031092">
    <property type="protein sequence ID" value="AXF54850.1"/>
    <property type="molecule type" value="Genomic_DNA"/>
</dbReference>
<dbReference type="Gene3D" id="3.30.565.10">
    <property type="entry name" value="Histidine kinase-like ATPase, C-terminal domain"/>
    <property type="match status" value="1"/>
</dbReference>
<keyword evidence="5" id="KW-0597">Phosphoprotein</keyword>
<keyword evidence="19" id="KW-1185">Reference proteome</keyword>
<accession>A0A345BV69</accession>
<dbReference type="GO" id="GO:0030295">
    <property type="term" value="F:protein kinase activator activity"/>
    <property type="evidence" value="ECO:0007669"/>
    <property type="project" value="TreeGrafter"/>
</dbReference>
<dbReference type="Pfam" id="PF02518">
    <property type="entry name" value="HATPase_c"/>
    <property type="match status" value="1"/>
</dbReference>
<evidence type="ECO:0000313" key="19">
    <source>
        <dbReference type="Proteomes" id="UP000252100"/>
    </source>
</evidence>
<dbReference type="SUPFAM" id="SSF47384">
    <property type="entry name" value="Homodimeric domain of signal transducing histidine kinase"/>
    <property type="match status" value="1"/>
</dbReference>
<evidence type="ECO:0000256" key="7">
    <source>
        <dbReference type="ARBA" id="ARBA00022692"/>
    </source>
</evidence>
<evidence type="ECO:0000256" key="15">
    <source>
        <dbReference type="SAM" id="Phobius"/>
    </source>
</evidence>
<feature type="transmembrane region" description="Helical" evidence="15">
    <location>
        <begin position="6"/>
        <end position="29"/>
    </location>
</feature>
<dbReference type="Gene3D" id="3.30.450.20">
    <property type="entry name" value="PAS domain"/>
    <property type="match status" value="1"/>
</dbReference>
<dbReference type="InterPro" id="IPR041328">
    <property type="entry name" value="HisK_sensor"/>
</dbReference>
<evidence type="ECO:0000256" key="9">
    <source>
        <dbReference type="ARBA" id="ARBA00022777"/>
    </source>
</evidence>
<dbReference type="PANTHER" id="PTHR42878:SF3">
    <property type="entry name" value="HISTIDINE PROTEIN KINASE SAES"/>
    <property type="match status" value="1"/>
</dbReference>
<dbReference type="InterPro" id="IPR005467">
    <property type="entry name" value="His_kinase_dom"/>
</dbReference>
<dbReference type="GO" id="GO:0005886">
    <property type="term" value="C:plasma membrane"/>
    <property type="evidence" value="ECO:0007669"/>
    <property type="project" value="UniProtKB-SubCell"/>
</dbReference>
<name>A0A345BV69_9BACI</name>
<organism evidence="18 19">
    <name type="scientific">Salicibibacter kimchii</name>
    <dbReference type="NCBI Taxonomy" id="2099786"/>
    <lineage>
        <taxon>Bacteria</taxon>
        <taxon>Bacillati</taxon>
        <taxon>Bacillota</taxon>
        <taxon>Bacilli</taxon>
        <taxon>Bacillales</taxon>
        <taxon>Bacillaceae</taxon>
        <taxon>Salicibibacter</taxon>
    </lineage>
</organism>
<keyword evidence="6" id="KW-0808">Transferase</keyword>
<dbReference type="InterPro" id="IPR003594">
    <property type="entry name" value="HATPase_dom"/>
</dbReference>
<dbReference type="Pfam" id="PF18698">
    <property type="entry name" value="HisK_sensor"/>
    <property type="match status" value="1"/>
</dbReference>
<dbReference type="PROSITE" id="PS50109">
    <property type="entry name" value="HIS_KIN"/>
    <property type="match status" value="1"/>
</dbReference>
<dbReference type="InterPro" id="IPR000014">
    <property type="entry name" value="PAS"/>
</dbReference>
<dbReference type="InterPro" id="IPR003660">
    <property type="entry name" value="HAMP_dom"/>
</dbReference>
<evidence type="ECO:0000256" key="5">
    <source>
        <dbReference type="ARBA" id="ARBA00022553"/>
    </source>
</evidence>
<evidence type="ECO:0000313" key="18">
    <source>
        <dbReference type="EMBL" id="AXF54850.1"/>
    </source>
</evidence>
<keyword evidence="14" id="KW-0175">Coiled coil</keyword>
<protein>
    <recommendedName>
        <fullName evidence="3">histidine kinase</fullName>
        <ecNumber evidence="3">2.7.13.3</ecNumber>
    </recommendedName>
</protein>
<dbReference type="CDD" id="cd00082">
    <property type="entry name" value="HisKA"/>
    <property type="match status" value="1"/>
</dbReference>
<keyword evidence="9" id="KW-0418">Kinase</keyword>